<protein>
    <submittedName>
        <fullName evidence="12">Variant surface glycoprotein</fullName>
    </submittedName>
</protein>
<evidence type="ECO:0000313" key="12">
    <source>
        <dbReference type="EMBL" id="CCD14660.1"/>
    </source>
</evidence>
<reference evidence="12 13" key="2">
    <citation type="journal article" date="2012" name="Proc. Natl. Acad. Sci. U.S.A.">
        <title>Antigenic diversity is generated by distinct evolutionary mechanisms in African trypanosome species.</title>
        <authorList>
            <person name="Jackson A.P."/>
            <person name="Berry A."/>
            <person name="Aslett M."/>
            <person name="Allison H.C."/>
            <person name="Burton P."/>
            <person name="Vavrova-Anderson J."/>
            <person name="Brown R."/>
            <person name="Browne H."/>
            <person name="Corton N."/>
            <person name="Hauser H."/>
            <person name="Gamble J."/>
            <person name="Gilderthorp R."/>
            <person name="Marcello L."/>
            <person name="McQuillan J."/>
            <person name="Otto T.D."/>
            <person name="Quail M.A."/>
            <person name="Sanders M.J."/>
            <person name="van Tonder A."/>
            <person name="Ginger M.L."/>
            <person name="Field M.C."/>
            <person name="Barry J.D."/>
            <person name="Hertz-Fowler C."/>
            <person name="Berriman M."/>
        </authorList>
    </citation>
    <scope>NUCLEOTIDE SEQUENCE [LARGE SCALE GENOMIC DNA]</scope>
    <source>
        <strain evidence="12 13">IL3000</strain>
    </source>
</reference>
<evidence type="ECO:0000256" key="1">
    <source>
        <dbReference type="ARBA" id="ARBA00002523"/>
    </source>
</evidence>
<dbReference type="Proteomes" id="UP000000702">
    <property type="component" value="Unassembled WGS sequence"/>
</dbReference>
<keyword evidence="4" id="KW-0336">GPI-anchor</keyword>
<dbReference type="InterPro" id="IPR025932">
    <property type="entry name" value="Trypano_VSG_B_N_dom"/>
</dbReference>
<comment type="caution">
    <text evidence="12">The sequence shown here is derived from an EMBL/GenBank/DDBJ whole genome shotgun (WGS) entry which is preliminary data.</text>
</comment>
<name>F9WBM7_TRYCI</name>
<evidence type="ECO:0000259" key="11">
    <source>
        <dbReference type="Pfam" id="PF13206"/>
    </source>
</evidence>
<evidence type="ECO:0000256" key="6">
    <source>
        <dbReference type="ARBA" id="ARBA00023136"/>
    </source>
</evidence>
<keyword evidence="3" id="KW-1003">Cell membrane</keyword>
<feature type="compositionally biased region" description="Basic and acidic residues" evidence="9">
    <location>
        <begin position="266"/>
        <end position="286"/>
    </location>
</feature>
<dbReference type="Pfam" id="PF13206">
    <property type="entry name" value="VSG_B"/>
    <property type="match status" value="1"/>
</dbReference>
<evidence type="ECO:0000256" key="8">
    <source>
        <dbReference type="ARBA" id="ARBA00023288"/>
    </source>
</evidence>
<evidence type="ECO:0000313" key="13">
    <source>
        <dbReference type="Proteomes" id="UP000000702"/>
    </source>
</evidence>
<evidence type="ECO:0000256" key="10">
    <source>
        <dbReference type="SAM" id="SignalP"/>
    </source>
</evidence>
<dbReference type="AlphaFoldDB" id="F9WBM7"/>
<keyword evidence="5 10" id="KW-0732">Signal</keyword>
<evidence type="ECO:0000256" key="3">
    <source>
        <dbReference type="ARBA" id="ARBA00022475"/>
    </source>
</evidence>
<dbReference type="GO" id="GO:0005886">
    <property type="term" value="C:plasma membrane"/>
    <property type="evidence" value="ECO:0007669"/>
    <property type="project" value="UniProtKB-SubCell"/>
</dbReference>
<evidence type="ECO:0000256" key="4">
    <source>
        <dbReference type="ARBA" id="ARBA00022622"/>
    </source>
</evidence>
<sequence>MMKMMNWMVMMVFFGVAESADEKNHNGPQHSALCGLLKIAVHKWIELKSSGSDGPLKKALGRTIFGDDSGEDLQKLKSEAFPKVYNGVKESSLSRLLWCGGPYDEESRKSWTKQPRWPGYSATHDLVCLCTVGAGGWPLYNNEKEKLCGLERNALLATEKQGWGTGGATREGEKQIGATWTGITKKCLESDGKGGDVQDALKLFIDKLNCTGASNHGNKCKLGEGESKEFPCTGNQKVCVMYHNSTDATEHKPWWVDLEEAINKDEAEQEQNKRESEKRKKEETQSQHHTNKKENSQPQQTPRVAPAKSTIHDKQDGEQDDTQNMSSPIETIEDKSGTQLFSPCSCFLGALLFI</sequence>
<dbReference type="GO" id="GO:0098552">
    <property type="term" value="C:side of membrane"/>
    <property type="evidence" value="ECO:0007669"/>
    <property type="project" value="UniProtKB-KW"/>
</dbReference>
<dbReference type="VEuPathDB" id="TriTrypDB:TcIL3000_0_52590"/>
<comment type="function">
    <text evidence="1">VSG forms a coat on the surface of the parasite. The trypanosome evades the immune response of the host by expressing a series of antigenically distinct VSGs from an estimated 1000 VSG genes.</text>
</comment>
<evidence type="ECO:0000256" key="9">
    <source>
        <dbReference type="SAM" id="MobiDB-lite"/>
    </source>
</evidence>
<evidence type="ECO:0000256" key="5">
    <source>
        <dbReference type="ARBA" id="ARBA00022729"/>
    </source>
</evidence>
<comment type="subcellular location">
    <subcellularLocation>
        <location evidence="2">Cell membrane</location>
        <topology evidence="2">Lipid-anchor</topology>
        <topology evidence="2">GPI-anchor</topology>
    </subcellularLocation>
</comment>
<evidence type="ECO:0000256" key="7">
    <source>
        <dbReference type="ARBA" id="ARBA00023180"/>
    </source>
</evidence>
<accession>F9WBM7</accession>
<keyword evidence="13" id="KW-1185">Reference proteome</keyword>
<reference evidence="13" key="1">
    <citation type="submission" date="2011-07" db="EMBL/GenBank/DDBJ databases">
        <title>Divergent evolution of antigenic variation in African trypanosomes.</title>
        <authorList>
            <person name="Jackson A.P."/>
            <person name="Berry A."/>
            <person name="Allison H.C."/>
            <person name="Burton P."/>
            <person name="Anderson J."/>
            <person name="Aslett M."/>
            <person name="Brown R."/>
            <person name="Corton N."/>
            <person name="Harris D."/>
            <person name="Hauser H."/>
            <person name="Gamble J."/>
            <person name="Gilderthorp R."/>
            <person name="McQuillan J."/>
            <person name="Quail M.A."/>
            <person name="Sanders M."/>
            <person name="Van Tonder A."/>
            <person name="Ginger M.L."/>
            <person name="Donelson J.E."/>
            <person name="Field M.C."/>
            <person name="Barry J.D."/>
            <person name="Berriman M."/>
            <person name="Hertz-Fowler C."/>
        </authorList>
    </citation>
    <scope>NUCLEOTIDE SEQUENCE [LARGE SCALE GENOMIC DNA]</scope>
    <source>
        <strain evidence="13">IL3000</strain>
    </source>
</reference>
<keyword evidence="6" id="KW-0472">Membrane</keyword>
<dbReference type="EMBL" id="CAEQ01001598">
    <property type="protein sequence ID" value="CCD14660.1"/>
    <property type="molecule type" value="Genomic_DNA"/>
</dbReference>
<organism evidence="12 13">
    <name type="scientific">Trypanosoma congolense (strain IL3000)</name>
    <dbReference type="NCBI Taxonomy" id="1068625"/>
    <lineage>
        <taxon>Eukaryota</taxon>
        <taxon>Discoba</taxon>
        <taxon>Euglenozoa</taxon>
        <taxon>Kinetoplastea</taxon>
        <taxon>Metakinetoplastina</taxon>
        <taxon>Trypanosomatida</taxon>
        <taxon>Trypanosomatidae</taxon>
        <taxon>Trypanosoma</taxon>
        <taxon>Nannomonas</taxon>
    </lineage>
</organism>
<evidence type="ECO:0000256" key="2">
    <source>
        <dbReference type="ARBA" id="ARBA00004609"/>
    </source>
</evidence>
<keyword evidence="7" id="KW-0325">Glycoprotein</keyword>
<feature type="signal peptide" evidence="10">
    <location>
        <begin position="1"/>
        <end position="19"/>
    </location>
</feature>
<feature type="chain" id="PRO_5003394655" evidence="10">
    <location>
        <begin position="20"/>
        <end position="354"/>
    </location>
</feature>
<feature type="region of interest" description="Disordered" evidence="9">
    <location>
        <begin position="266"/>
        <end position="335"/>
    </location>
</feature>
<feature type="domain" description="Trypanosome variant surface glycoprotein B-type N-terminal" evidence="11">
    <location>
        <begin position="53"/>
        <end position="280"/>
    </location>
</feature>
<gene>
    <name evidence="12" type="ORF">TCIL3000_0_52590</name>
</gene>
<keyword evidence="8" id="KW-0449">Lipoprotein</keyword>
<proteinExistence type="predicted"/>